<reference evidence="6" key="1">
    <citation type="journal article" date="2019" name="Int. J. Syst. Evol. Microbiol.">
        <title>The Global Catalogue of Microorganisms (GCM) 10K type strain sequencing project: providing services to taxonomists for standard genome sequencing and annotation.</title>
        <authorList>
            <consortium name="The Broad Institute Genomics Platform"/>
            <consortium name="The Broad Institute Genome Sequencing Center for Infectious Disease"/>
            <person name="Wu L."/>
            <person name="Ma J."/>
        </authorList>
    </citation>
    <scope>NUCLEOTIDE SEQUENCE [LARGE SCALE GENOMIC DNA]</scope>
    <source>
        <strain evidence="6">CGMCC 1.12471</strain>
    </source>
</reference>
<sequence>MRIVIAPDSFKGSIRAGAAAAAIAAGWHAERPGDEVRLLPQADGGEGTLDALVAAVSGAERRPAGVVTGPDGRRRPGEWVLLPDGTGVVELAAVSGIELMAALDPLGATTRGLGEAIGAALDAGVARLWIALGGSASTDGGTGALAALGARLLDAAGRALSDGGGALTALAAVDLAGLRKAPEGGVRLLADVTAPLTGPTGAAAVFGPQKGATPDQVADLDAGLARLAERLGPGADRAGAGAAGGTAYGFIAAWGAEVVSGAALVAEATRLAADVGAADLVITGEGRFDATSRQGKAVGAVLGLAERAGVPAVVIAGSAEARGAIELAALAGGAAAAMAEPARWLEAAGAEAARRSTRR</sequence>
<organism evidence="5 6">
    <name type="scientific">Amnibacterium endophyticum</name>
    <dbReference type="NCBI Taxonomy" id="2109337"/>
    <lineage>
        <taxon>Bacteria</taxon>
        <taxon>Bacillati</taxon>
        <taxon>Actinomycetota</taxon>
        <taxon>Actinomycetes</taxon>
        <taxon>Micrococcales</taxon>
        <taxon>Microbacteriaceae</taxon>
        <taxon>Amnibacterium</taxon>
    </lineage>
</organism>
<dbReference type="PIRSF" id="PIRSF006078">
    <property type="entry name" value="GlxK"/>
    <property type="match status" value="1"/>
</dbReference>
<evidence type="ECO:0000256" key="2">
    <source>
        <dbReference type="ARBA" id="ARBA00022679"/>
    </source>
</evidence>
<dbReference type="InterPro" id="IPR018193">
    <property type="entry name" value="Glyc_kinase_flavodox-like_fold"/>
</dbReference>
<dbReference type="Proteomes" id="UP001597347">
    <property type="component" value="Unassembled WGS sequence"/>
</dbReference>
<dbReference type="Pfam" id="PF02595">
    <property type="entry name" value="Gly_kinase"/>
    <property type="match status" value="1"/>
</dbReference>
<accession>A0ABW4L924</accession>
<proteinExistence type="inferred from homology"/>
<dbReference type="Gene3D" id="3.90.1510.10">
    <property type="entry name" value="Glycerate kinase, domain 2"/>
    <property type="match status" value="1"/>
</dbReference>
<keyword evidence="2 4" id="KW-0808">Transferase</keyword>
<dbReference type="InterPro" id="IPR018197">
    <property type="entry name" value="Glycerate_kinase_RE-like"/>
</dbReference>
<dbReference type="PANTHER" id="PTHR21599:SF0">
    <property type="entry name" value="GLYCERATE KINASE"/>
    <property type="match status" value="1"/>
</dbReference>
<protein>
    <submittedName>
        <fullName evidence="5">Glycerate kinase</fullName>
    </submittedName>
</protein>
<comment type="similarity">
    <text evidence="1 4">Belongs to the glycerate kinase type-1 family.</text>
</comment>
<evidence type="ECO:0000313" key="5">
    <source>
        <dbReference type="EMBL" id="MFD1719948.1"/>
    </source>
</evidence>
<evidence type="ECO:0000256" key="4">
    <source>
        <dbReference type="PIRNR" id="PIRNR006078"/>
    </source>
</evidence>
<dbReference type="GO" id="GO:0016301">
    <property type="term" value="F:kinase activity"/>
    <property type="evidence" value="ECO:0007669"/>
    <property type="project" value="UniProtKB-KW"/>
</dbReference>
<dbReference type="Gene3D" id="3.40.50.10350">
    <property type="entry name" value="Glycerate kinase, domain 1"/>
    <property type="match status" value="1"/>
</dbReference>
<evidence type="ECO:0000256" key="1">
    <source>
        <dbReference type="ARBA" id="ARBA00006284"/>
    </source>
</evidence>
<comment type="caution">
    <text evidence="5">The sequence shown here is derived from an EMBL/GenBank/DDBJ whole genome shotgun (WGS) entry which is preliminary data.</text>
</comment>
<dbReference type="InterPro" id="IPR004381">
    <property type="entry name" value="Glycerate_kinase"/>
</dbReference>
<dbReference type="SUPFAM" id="SSF110738">
    <property type="entry name" value="Glycerate kinase I"/>
    <property type="match status" value="1"/>
</dbReference>
<dbReference type="InterPro" id="IPR036129">
    <property type="entry name" value="Glycerate_kinase_sf"/>
</dbReference>
<dbReference type="PANTHER" id="PTHR21599">
    <property type="entry name" value="GLYCERATE KINASE"/>
    <property type="match status" value="1"/>
</dbReference>
<gene>
    <name evidence="5" type="ORF">ACFSBI_00155</name>
</gene>
<keyword evidence="3 4" id="KW-0418">Kinase</keyword>
<keyword evidence="6" id="KW-1185">Reference proteome</keyword>
<dbReference type="RefSeq" id="WP_377931156.1">
    <property type="nucleotide sequence ID" value="NZ_JBHUEA010000001.1"/>
</dbReference>
<evidence type="ECO:0000256" key="3">
    <source>
        <dbReference type="ARBA" id="ARBA00022777"/>
    </source>
</evidence>
<evidence type="ECO:0000313" key="6">
    <source>
        <dbReference type="Proteomes" id="UP001597347"/>
    </source>
</evidence>
<name>A0ABW4L924_9MICO</name>
<dbReference type="EMBL" id="JBHUEA010000001">
    <property type="protein sequence ID" value="MFD1719948.1"/>
    <property type="molecule type" value="Genomic_DNA"/>
</dbReference>
<dbReference type="NCBIfam" id="TIGR00045">
    <property type="entry name" value="glycerate kinase"/>
    <property type="match status" value="1"/>
</dbReference>